<dbReference type="OrthoDB" id="416222at2759"/>
<keyword evidence="6" id="KW-0964">Secreted</keyword>
<dbReference type="GO" id="GO:0008422">
    <property type="term" value="F:beta-glucosidase activity"/>
    <property type="evidence" value="ECO:0007669"/>
    <property type="project" value="UniProtKB-EC"/>
</dbReference>
<keyword evidence="9" id="KW-0325">Glycoprotein</keyword>
<evidence type="ECO:0000256" key="13">
    <source>
        <dbReference type="ARBA" id="ARBA00024983"/>
    </source>
</evidence>
<dbReference type="EMBL" id="KE504220">
    <property type="protein sequence ID" value="EPS94918.1"/>
    <property type="molecule type" value="Genomic_DNA"/>
</dbReference>
<keyword evidence="12" id="KW-0624">Polysaccharide degradation</keyword>
<proteinExistence type="inferred from homology"/>
<sequence length="798" mass="86266">MPATALSLLTVVLGLFGTPALGQNSSAFLPTLSNNTAAAWPPPNATGGYAWAGAFKHAQSLVSQMTLEEKITLITGQPGRCVGMTGAVERLGVPALCLEDGPAGVRPVQGISQFPAGQAVAATWDRDLMYARGYAMGKEFFDQGVNVALGPVTGGPLGRSPRGGRNFEGFFDDPYGTGEAAYQTVRGMQDSGVLATAKHYIGYEQETFRDPFNQSETYQVFPVNEQTPISSNIDNQALHELYLWGFAEAVRAGTGYVMCSYNEVNQTHSCSNAYTLNNVLKTELNFQGAVMSDWGGDWGDAEFINGGLDLSMPGAGFGGIFGPFWGPALIPYIENGTVTEARIDDAALRLLTPWIYSGQITTPPPTVTWNADPQYYNTTDAYWHDVRQYSTMALIRQIGEDSATLLKNTNNALPLRNPKVIAMIGSDAGPNLLGELDSGGSNGYPAWNINGTLTLGGGSGWAIPPYIVTPYEAINYRGRTLNAEVYAVLNDTAYDAVNATVPSADVAIVFLSAFTREGADRATLYLDNNGDELIQTVAANNNNTIVVMNAGGPILVEAWIDHPNVTAVIAAHFPGQEAGDAIASVLFGDVSPSGKLPYTIGYSLDDYPPDTIVATPVLQPQAYFNESTLVDYRWFSAYNITPRFEFGYGLAYSTFNYSNINIESVFIPDNTSIQQTHEPFEGFDGTNSLYDTLAIVTAQVTNTGGALACETAELYATLPGSPGIWLRGFDKLKQINPGETRTATFTLRRKDLSLWSTERQLWYIPEDEITLQVGASSTKLYLARAIARSWYSRLMHAL</sequence>
<dbReference type="PRINTS" id="PR00133">
    <property type="entry name" value="GLHYDRLASE3"/>
</dbReference>
<dbReference type="InterPro" id="IPR017853">
    <property type="entry name" value="GH"/>
</dbReference>
<feature type="signal peptide" evidence="18">
    <location>
        <begin position="1"/>
        <end position="22"/>
    </location>
</feature>
<evidence type="ECO:0000313" key="20">
    <source>
        <dbReference type="EMBL" id="EPS94918.1"/>
    </source>
</evidence>
<dbReference type="InterPro" id="IPR026891">
    <property type="entry name" value="Fn3-like"/>
</dbReference>
<dbReference type="InterPro" id="IPR036881">
    <property type="entry name" value="Glyco_hydro_3_C_sf"/>
</dbReference>
<evidence type="ECO:0000256" key="4">
    <source>
        <dbReference type="ARBA" id="ARBA00005336"/>
    </source>
</evidence>
<evidence type="ECO:0000256" key="11">
    <source>
        <dbReference type="ARBA" id="ARBA00023295"/>
    </source>
</evidence>
<dbReference type="SUPFAM" id="SSF51445">
    <property type="entry name" value="(Trans)glycosidases"/>
    <property type="match status" value="1"/>
</dbReference>
<dbReference type="InterPro" id="IPR013783">
    <property type="entry name" value="Ig-like_fold"/>
</dbReference>
<feature type="domain" description="Fibronectin type III-like" evidence="19">
    <location>
        <begin position="710"/>
        <end position="777"/>
    </location>
</feature>
<keyword evidence="11" id="KW-0326">Glycosidase</keyword>
<dbReference type="SMART" id="SM01217">
    <property type="entry name" value="Fn3_like"/>
    <property type="match status" value="1"/>
</dbReference>
<evidence type="ECO:0000256" key="5">
    <source>
        <dbReference type="ARBA" id="ARBA00012744"/>
    </source>
</evidence>
<protein>
    <recommendedName>
        <fullName evidence="14">Probable beta-glucosidase G</fullName>
        <ecNumber evidence="5">3.2.1.21</ecNumber>
    </recommendedName>
    <alternativeName>
        <fullName evidence="15">Beta-D-glucoside glucohydrolase G</fullName>
    </alternativeName>
    <alternativeName>
        <fullName evidence="16">Cellobiase G</fullName>
    </alternativeName>
    <alternativeName>
        <fullName evidence="17">Gentiobiase G</fullName>
    </alternativeName>
</protein>
<dbReference type="Pfam" id="PF01915">
    <property type="entry name" value="Glyco_hydro_3_C"/>
    <property type="match status" value="1"/>
</dbReference>
<comment type="catalytic activity">
    <reaction evidence="1">
        <text>Hydrolysis of terminal, non-reducing beta-D-glucosyl residues with release of beta-D-glucose.</text>
        <dbReference type="EC" id="3.2.1.21"/>
    </reaction>
</comment>
<evidence type="ECO:0000256" key="1">
    <source>
        <dbReference type="ARBA" id="ARBA00000448"/>
    </source>
</evidence>
<dbReference type="InterPro" id="IPR001764">
    <property type="entry name" value="Glyco_hydro_3_N"/>
</dbReference>
<evidence type="ECO:0000259" key="19">
    <source>
        <dbReference type="SMART" id="SM01217"/>
    </source>
</evidence>
<dbReference type="FunFam" id="3.20.20.300:FF:000002">
    <property type="entry name" value="Probable beta-glucosidase"/>
    <property type="match status" value="1"/>
</dbReference>
<evidence type="ECO:0000256" key="17">
    <source>
        <dbReference type="ARBA" id="ARBA00041808"/>
    </source>
</evidence>
<evidence type="ECO:0000256" key="15">
    <source>
        <dbReference type="ARBA" id="ARBA00041276"/>
    </source>
</evidence>
<evidence type="ECO:0000256" key="18">
    <source>
        <dbReference type="SAM" id="SignalP"/>
    </source>
</evidence>
<comment type="function">
    <text evidence="13">Beta-glucosidases are one of a number of cellulolytic enzymes involved in the degradation of cellulosic biomass. Catalyzes the last step releasing glucose from the inhibitory cellobiose.</text>
</comment>
<comment type="similarity">
    <text evidence="4">Belongs to the glycosyl hydrolase 3 family.</text>
</comment>
<evidence type="ECO:0000313" key="21">
    <source>
        <dbReference type="Proteomes" id="UP000015241"/>
    </source>
</evidence>
<dbReference type="GO" id="GO:0009251">
    <property type="term" value="P:glucan catabolic process"/>
    <property type="evidence" value="ECO:0007669"/>
    <property type="project" value="TreeGrafter"/>
</dbReference>
<evidence type="ECO:0000256" key="12">
    <source>
        <dbReference type="ARBA" id="ARBA00023326"/>
    </source>
</evidence>
<keyword evidence="21" id="KW-1185">Reference proteome</keyword>
<comment type="subcellular location">
    <subcellularLocation>
        <location evidence="2">Secreted</location>
    </subcellularLocation>
</comment>
<evidence type="ECO:0000256" key="8">
    <source>
        <dbReference type="ARBA" id="ARBA00022801"/>
    </source>
</evidence>
<keyword evidence="10" id="KW-0119">Carbohydrate metabolism</keyword>
<evidence type="ECO:0000256" key="6">
    <source>
        <dbReference type="ARBA" id="ARBA00022525"/>
    </source>
</evidence>
<dbReference type="Gene3D" id="3.40.50.1700">
    <property type="entry name" value="Glycoside hydrolase family 3 C-terminal domain"/>
    <property type="match status" value="1"/>
</dbReference>
<evidence type="ECO:0000256" key="10">
    <source>
        <dbReference type="ARBA" id="ARBA00023277"/>
    </source>
</evidence>
<dbReference type="SMR" id="S8DUK8"/>
<gene>
    <name evidence="20" type="ORF">FOMPIDRAFT_98148</name>
</gene>
<dbReference type="EC" id="3.2.1.21" evidence="5"/>
<dbReference type="Gene3D" id="3.20.20.300">
    <property type="entry name" value="Glycoside hydrolase, family 3, N-terminal domain"/>
    <property type="match status" value="1"/>
</dbReference>
<dbReference type="GO" id="GO:0005576">
    <property type="term" value="C:extracellular region"/>
    <property type="evidence" value="ECO:0007669"/>
    <property type="project" value="UniProtKB-SubCell"/>
</dbReference>
<dbReference type="eggNOG" id="ENOG502QR4D">
    <property type="taxonomic scope" value="Eukaryota"/>
</dbReference>
<organism evidence="20 21">
    <name type="scientific">Fomitopsis schrenkii</name>
    <name type="common">Brown rot fungus</name>
    <dbReference type="NCBI Taxonomy" id="2126942"/>
    <lineage>
        <taxon>Eukaryota</taxon>
        <taxon>Fungi</taxon>
        <taxon>Dikarya</taxon>
        <taxon>Basidiomycota</taxon>
        <taxon>Agaricomycotina</taxon>
        <taxon>Agaricomycetes</taxon>
        <taxon>Polyporales</taxon>
        <taxon>Fomitopsis</taxon>
    </lineage>
</organism>
<name>S8DUK8_FOMSC</name>
<comment type="pathway">
    <text evidence="3">Glycan metabolism; cellulose degradation.</text>
</comment>
<accession>S8DUK8</accession>
<keyword evidence="7 18" id="KW-0732">Signal</keyword>
<evidence type="ECO:0000256" key="9">
    <source>
        <dbReference type="ARBA" id="ARBA00023180"/>
    </source>
</evidence>
<dbReference type="Proteomes" id="UP000015241">
    <property type="component" value="Unassembled WGS sequence"/>
</dbReference>
<dbReference type="PANTHER" id="PTHR42715">
    <property type="entry name" value="BETA-GLUCOSIDASE"/>
    <property type="match status" value="1"/>
</dbReference>
<dbReference type="SUPFAM" id="SSF52279">
    <property type="entry name" value="Beta-D-glucan exohydrolase, C-terminal domain"/>
    <property type="match status" value="1"/>
</dbReference>
<dbReference type="Pfam" id="PF00933">
    <property type="entry name" value="Glyco_hydro_3"/>
    <property type="match status" value="1"/>
</dbReference>
<feature type="chain" id="PRO_5004562539" description="Probable beta-glucosidase G" evidence="18">
    <location>
        <begin position="23"/>
        <end position="798"/>
    </location>
</feature>
<dbReference type="Pfam" id="PF14310">
    <property type="entry name" value="Fn3-like"/>
    <property type="match status" value="1"/>
</dbReference>
<dbReference type="AlphaFoldDB" id="S8DUK8"/>
<dbReference type="HOGENOM" id="CLU_004542_2_0_1"/>
<dbReference type="Gene3D" id="2.60.40.10">
    <property type="entry name" value="Immunoglobulins"/>
    <property type="match status" value="1"/>
</dbReference>
<dbReference type="InterPro" id="IPR036962">
    <property type="entry name" value="Glyco_hydro_3_N_sf"/>
</dbReference>
<evidence type="ECO:0000256" key="3">
    <source>
        <dbReference type="ARBA" id="ARBA00004987"/>
    </source>
</evidence>
<evidence type="ECO:0000256" key="14">
    <source>
        <dbReference type="ARBA" id="ARBA00039579"/>
    </source>
</evidence>
<dbReference type="InParanoid" id="S8DUK8"/>
<dbReference type="InterPro" id="IPR050288">
    <property type="entry name" value="Cellulose_deg_GH3"/>
</dbReference>
<evidence type="ECO:0000256" key="7">
    <source>
        <dbReference type="ARBA" id="ARBA00022729"/>
    </source>
</evidence>
<evidence type="ECO:0000256" key="16">
    <source>
        <dbReference type="ARBA" id="ARBA00041601"/>
    </source>
</evidence>
<evidence type="ECO:0000256" key="2">
    <source>
        <dbReference type="ARBA" id="ARBA00004613"/>
    </source>
</evidence>
<dbReference type="PANTHER" id="PTHR42715:SF12">
    <property type="entry name" value="BETA-GLUCOSIDASE G-RELATED"/>
    <property type="match status" value="1"/>
</dbReference>
<dbReference type="STRING" id="743788.S8DUK8"/>
<reference evidence="20 21" key="1">
    <citation type="journal article" date="2012" name="Science">
        <title>The Paleozoic origin of enzymatic lignin decomposition reconstructed from 31 fungal genomes.</title>
        <authorList>
            <person name="Floudas D."/>
            <person name="Binder M."/>
            <person name="Riley R."/>
            <person name="Barry K."/>
            <person name="Blanchette R.A."/>
            <person name="Henrissat B."/>
            <person name="Martinez A.T."/>
            <person name="Otillar R."/>
            <person name="Spatafora J.W."/>
            <person name="Yadav J.S."/>
            <person name="Aerts A."/>
            <person name="Benoit I."/>
            <person name="Boyd A."/>
            <person name="Carlson A."/>
            <person name="Copeland A."/>
            <person name="Coutinho P.M."/>
            <person name="de Vries R.P."/>
            <person name="Ferreira P."/>
            <person name="Findley K."/>
            <person name="Foster B."/>
            <person name="Gaskell J."/>
            <person name="Glotzer D."/>
            <person name="Gorecki P."/>
            <person name="Heitman J."/>
            <person name="Hesse C."/>
            <person name="Hori C."/>
            <person name="Igarashi K."/>
            <person name="Jurgens J.A."/>
            <person name="Kallen N."/>
            <person name="Kersten P."/>
            <person name="Kohler A."/>
            <person name="Kuees U."/>
            <person name="Kumar T.K.A."/>
            <person name="Kuo A."/>
            <person name="LaButti K."/>
            <person name="Larrondo L.F."/>
            <person name="Lindquist E."/>
            <person name="Ling A."/>
            <person name="Lombard V."/>
            <person name="Lucas S."/>
            <person name="Lundell T."/>
            <person name="Martin R."/>
            <person name="McLaughlin D.J."/>
            <person name="Morgenstern I."/>
            <person name="Morin E."/>
            <person name="Murat C."/>
            <person name="Nagy L.G."/>
            <person name="Nolan M."/>
            <person name="Ohm R.A."/>
            <person name="Patyshakuliyeva A."/>
            <person name="Rokas A."/>
            <person name="Ruiz-Duenas F.J."/>
            <person name="Sabat G."/>
            <person name="Salamov A."/>
            <person name="Samejima M."/>
            <person name="Schmutz J."/>
            <person name="Slot J.C."/>
            <person name="St John F."/>
            <person name="Stenlid J."/>
            <person name="Sun H."/>
            <person name="Sun S."/>
            <person name="Syed K."/>
            <person name="Tsang A."/>
            <person name="Wiebenga A."/>
            <person name="Young D."/>
            <person name="Pisabarro A."/>
            <person name="Eastwood D.C."/>
            <person name="Martin F."/>
            <person name="Cullen D."/>
            <person name="Grigoriev I.V."/>
            <person name="Hibbett D.S."/>
        </authorList>
    </citation>
    <scope>NUCLEOTIDE SEQUENCE</scope>
    <source>
        <strain evidence="21">FP-58527</strain>
    </source>
</reference>
<keyword evidence="8" id="KW-0378">Hydrolase</keyword>
<dbReference type="InterPro" id="IPR002772">
    <property type="entry name" value="Glyco_hydro_3_C"/>
</dbReference>